<evidence type="ECO:0000259" key="3">
    <source>
        <dbReference type="SMART" id="SM00382"/>
    </source>
</evidence>
<name>A0A6J6X6Y2_9ZZZZ</name>
<evidence type="ECO:0000256" key="2">
    <source>
        <dbReference type="ARBA" id="ARBA00022840"/>
    </source>
</evidence>
<dbReference type="PANTHER" id="PTHR42759:SF5">
    <property type="entry name" value="METHANOL DEHYDROGENASE REGULATOR"/>
    <property type="match status" value="1"/>
</dbReference>
<dbReference type="FunFam" id="3.40.50.300:FF:000640">
    <property type="entry name" value="MoxR family ATPase"/>
    <property type="match status" value="1"/>
</dbReference>
<dbReference type="Pfam" id="PF07726">
    <property type="entry name" value="AAA_3"/>
    <property type="match status" value="1"/>
</dbReference>
<dbReference type="InterPro" id="IPR041628">
    <property type="entry name" value="ChlI/MoxR_AAA_lid"/>
</dbReference>
<dbReference type="InterPro" id="IPR011703">
    <property type="entry name" value="ATPase_AAA-3"/>
</dbReference>
<feature type="domain" description="AAA+ ATPase" evidence="3">
    <location>
        <begin position="45"/>
        <end position="186"/>
    </location>
</feature>
<protein>
    <submittedName>
        <fullName evidence="5">Unannotated protein</fullName>
    </submittedName>
</protein>
<organism evidence="5">
    <name type="scientific">freshwater metagenome</name>
    <dbReference type="NCBI Taxonomy" id="449393"/>
    <lineage>
        <taxon>unclassified sequences</taxon>
        <taxon>metagenomes</taxon>
        <taxon>ecological metagenomes</taxon>
    </lineage>
</organism>
<keyword evidence="1" id="KW-0547">Nucleotide-binding</keyword>
<evidence type="ECO:0000313" key="8">
    <source>
        <dbReference type="EMBL" id="CAB5064023.1"/>
    </source>
</evidence>
<dbReference type="InterPro" id="IPR050764">
    <property type="entry name" value="CbbQ/NirQ/NorQ/GpvN"/>
</dbReference>
<dbReference type="EMBL" id="CAEZXS010000011">
    <property type="protein sequence ID" value="CAB4687266.1"/>
    <property type="molecule type" value="Genomic_DNA"/>
</dbReference>
<evidence type="ECO:0000313" key="7">
    <source>
        <dbReference type="EMBL" id="CAB5027189.1"/>
    </source>
</evidence>
<sequence>MSSTPSSAQGSTTFAEHFDSICANIGLAVRGKEQVVRLTVTSLVAHGHLLLEDVPGVGKTSLAKAVARSVDGEFARVQCTPDLLPSDLVGTSVWNQQDGSFAFRRGPVFANLLLADEINRASPKTQSALLESMAEEQVTADGTTYHLPKPFMVIATENPLEHHGTFPLPESQLDRFMMKLSIGYPGKEAERALLREPDHDAVLSSLAAVATSAEILAMGAAAQQLYVADSLTQYLVELADQSRNSALFELGISPRATLGLLRAARVWAAAEGRNFVTPDDFKNLAVPVLAHRVILSSEARHKGLSPASAIEELIRSTPITH</sequence>
<proteinExistence type="predicted"/>
<dbReference type="Gene3D" id="1.10.8.80">
    <property type="entry name" value="Magnesium chelatase subunit I, C-Terminal domain"/>
    <property type="match status" value="1"/>
</dbReference>
<dbReference type="Pfam" id="PF17863">
    <property type="entry name" value="AAA_lid_2"/>
    <property type="match status" value="1"/>
</dbReference>
<dbReference type="GO" id="GO:0016887">
    <property type="term" value="F:ATP hydrolysis activity"/>
    <property type="evidence" value="ECO:0007669"/>
    <property type="project" value="InterPro"/>
</dbReference>
<dbReference type="GO" id="GO:0005524">
    <property type="term" value="F:ATP binding"/>
    <property type="evidence" value="ECO:0007669"/>
    <property type="project" value="UniProtKB-KW"/>
</dbReference>
<dbReference type="Gene3D" id="3.40.50.300">
    <property type="entry name" value="P-loop containing nucleotide triphosphate hydrolases"/>
    <property type="match status" value="1"/>
</dbReference>
<evidence type="ECO:0000313" key="4">
    <source>
        <dbReference type="EMBL" id="CAB4687266.1"/>
    </source>
</evidence>
<keyword evidence="2" id="KW-0067">ATP-binding</keyword>
<evidence type="ECO:0000256" key="1">
    <source>
        <dbReference type="ARBA" id="ARBA00022741"/>
    </source>
</evidence>
<accession>A0A6J6X6Y2</accession>
<dbReference type="SUPFAM" id="SSF52540">
    <property type="entry name" value="P-loop containing nucleoside triphosphate hydrolases"/>
    <property type="match status" value="1"/>
</dbReference>
<dbReference type="CDD" id="cd00009">
    <property type="entry name" value="AAA"/>
    <property type="match status" value="1"/>
</dbReference>
<evidence type="ECO:0000313" key="6">
    <source>
        <dbReference type="EMBL" id="CAB4970250.1"/>
    </source>
</evidence>
<dbReference type="AlphaFoldDB" id="A0A6J6X6Y2"/>
<dbReference type="EMBL" id="CAFBPW010000019">
    <property type="protein sequence ID" value="CAB5027189.1"/>
    <property type="molecule type" value="Genomic_DNA"/>
</dbReference>
<dbReference type="EMBL" id="CAFBQW010000037">
    <property type="protein sequence ID" value="CAB5064023.1"/>
    <property type="molecule type" value="Genomic_DNA"/>
</dbReference>
<evidence type="ECO:0000313" key="5">
    <source>
        <dbReference type="EMBL" id="CAB4793230.1"/>
    </source>
</evidence>
<dbReference type="PANTHER" id="PTHR42759">
    <property type="entry name" value="MOXR FAMILY PROTEIN"/>
    <property type="match status" value="1"/>
</dbReference>
<dbReference type="EMBL" id="CAFAAQ010000002">
    <property type="protein sequence ID" value="CAB4793230.1"/>
    <property type="molecule type" value="Genomic_DNA"/>
</dbReference>
<dbReference type="EMBL" id="CAFBOG010000018">
    <property type="protein sequence ID" value="CAB4970250.1"/>
    <property type="molecule type" value="Genomic_DNA"/>
</dbReference>
<reference evidence="5" key="1">
    <citation type="submission" date="2020-05" db="EMBL/GenBank/DDBJ databases">
        <authorList>
            <person name="Chiriac C."/>
            <person name="Salcher M."/>
            <person name="Ghai R."/>
            <person name="Kavagutti S V."/>
        </authorList>
    </citation>
    <scope>NUCLEOTIDE SEQUENCE</scope>
</reference>
<gene>
    <name evidence="4" type="ORF">UFOPK2582_00185</name>
    <name evidence="5" type="ORF">UFOPK3046_00061</name>
    <name evidence="6" type="ORF">UFOPK3914_00336</name>
    <name evidence="7" type="ORF">UFOPK4173_00302</name>
    <name evidence="8" type="ORF">UFOPK4354_00503</name>
</gene>
<dbReference type="InterPro" id="IPR003593">
    <property type="entry name" value="AAA+_ATPase"/>
</dbReference>
<dbReference type="InterPro" id="IPR027417">
    <property type="entry name" value="P-loop_NTPase"/>
</dbReference>
<dbReference type="PIRSF" id="PIRSF002849">
    <property type="entry name" value="AAA_ATPase_chaperone_MoxR_prd"/>
    <property type="match status" value="1"/>
</dbReference>
<dbReference type="SMART" id="SM00382">
    <property type="entry name" value="AAA"/>
    <property type="match status" value="1"/>
</dbReference>